<dbReference type="Pfam" id="PF05284">
    <property type="entry name" value="DUF736"/>
    <property type="match status" value="1"/>
</dbReference>
<reference evidence="1 2" key="1">
    <citation type="submission" date="2016-01" db="EMBL/GenBank/DDBJ databases">
        <authorList>
            <person name="Regsiter A."/>
            <person name="william w."/>
        </authorList>
    </citation>
    <scope>NUCLEOTIDE SEQUENCE [LARGE SCALE GENOMIC DNA]</scope>
    <source>
        <strain evidence="1 2">B6</strain>
    </source>
</reference>
<gene>
    <name evidence="1" type="ORF">AGR4A_pAt30157</name>
</gene>
<evidence type="ECO:0000313" key="2">
    <source>
        <dbReference type="Proteomes" id="UP000192074"/>
    </source>
</evidence>
<dbReference type="Proteomes" id="UP000192074">
    <property type="component" value="Unassembled WGS sequence"/>
</dbReference>
<dbReference type="AlphaFoldDB" id="A0A822V763"/>
<name>A0A822V763_AGRTU</name>
<comment type="caution">
    <text evidence="1">The sequence shown here is derived from an EMBL/GenBank/DDBJ whole genome shotgun (WGS) entry which is preliminary data.</text>
</comment>
<dbReference type="EMBL" id="FCNL01000042">
    <property type="protein sequence ID" value="CVI25342.1"/>
    <property type="molecule type" value="Genomic_DNA"/>
</dbReference>
<sequence>MLGSIGIRNGRIVFFPCALKRPFLARQESLSLAVLHSVSVRWMQADRLRSYRLPSRPRWTRPEQPKRNTTMATIGSFTASGNGFSGTIKTLNLNVKATIRAVERTSEKGPDYRILAGATVEFGAAWKKTSNEGRDYLSVKLDDPSFPAPIYATLIEVEGEEGLSLIWSRSNRD</sequence>
<evidence type="ECO:0000313" key="1">
    <source>
        <dbReference type="EMBL" id="CVI25342.1"/>
    </source>
</evidence>
<proteinExistence type="predicted"/>
<evidence type="ECO:0008006" key="3">
    <source>
        <dbReference type="Google" id="ProtNLM"/>
    </source>
</evidence>
<protein>
    <recommendedName>
        <fullName evidence="3">DUF736 domain-containing protein</fullName>
    </recommendedName>
</protein>
<dbReference type="InterPro" id="IPR007948">
    <property type="entry name" value="DUF736"/>
</dbReference>
<organism evidence="1 2">
    <name type="scientific">Agrobacterium tumefaciens str. B6</name>
    <dbReference type="NCBI Taxonomy" id="1183423"/>
    <lineage>
        <taxon>Bacteria</taxon>
        <taxon>Pseudomonadati</taxon>
        <taxon>Pseudomonadota</taxon>
        <taxon>Alphaproteobacteria</taxon>
        <taxon>Hyphomicrobiales</taxon>
        <taxon>Rhizobiaceae</taxon>
        <taxon>Rhizobium/Agrobacterium group</taxon>
        <taxon>Agrobacterium</taxon>
        <taxon>Agrobacterium tumefaciens complex</taxon>
    </lineage>
</organism>
<accession>A0A822V763</accession>